<gene>
    <name evidence="2" type="ORF">BJY20_003070</name>
</gene>
<feature type="compositionally biased region" description="Basic residues" evidence="1">
    <location>
        <begin position="717"/>
        <end position="733"/>
    </location>
</feature>
<accession>A0A852VUJ8</accession>
<comment type="caution">
    <text evidence="2">The sequence shown here is derived from an EMBL/GenBank/DDBJ whole genome shotgun (WGS) entry which is preliminary data.</text>
</comment>
<organism evidence="2 3">
    <name type="scientific">Janibacter cremeus</name>
    <dbReference type="NCBI Taxonomy" id="1285192"/>
    <lineage>
        <taxon>Bacteria</taxon>
        <taxon>Bacillati</taxon>
        <taxon>Actinomycetota</taxon>
        <taxon>Actinomycetes</taxon>
        <taxon>Micrococcales</taxon>
        <taxon>Intrasporangiaceae</taxon>
        <taxon>Janibacter</taxon>
    </lineage>
</organism>
<dbReference type="AlphaFoldDB" id="A0A852VUJ8"/>
<reference evidence="2 3" key="1">
    <citation type="submission" date="2020-07" db="EMBL/GenBank/DDBJ databases">
        <title>Sequencing the genomes of 1000 actinobacteria strains.</title>
        <authorList>
            <person name="Klenk H.-P."/>
        </authorList>
    </citation>
    <scope>NUCLEOTIDE SEQUENCE [LARGE SCALE GENOMIC DNA]</scope>
    <source>
        <strain evidence="2 3">DSM 26154</strain>
    </source>
</reference>
<evidence type="ECO:0000313" key="2">
    <source>
        <dbReference type="EMBL" id="NYF99678.1"/>
    </source>
</evidence>
<proteinExistence type="predicted"/>
<feature type="region of interest" description="Disordered" evidence="1">
    <location>
        <begin position="701"/>
        <end position="733"/>
    </location>
</feature>
<evidence type="ECO:0000313" key="3">
    <source>
        <dbReference type="Proteomes" id="UP000554054"/>
    </source>
</evidence>
<dbReference type="EMBL" id="JACCAE010000001">
    <property type="protein sequence ID" value="NYF99678.1"/>
    <property type="molecule type" value="Genomic_DNA"/>
</dbReference>
<name>A0A852VUJ8_9MICO</name>
<dbReference type="Proteomes" id="UP000554054">
    <property type="component" value="Unassembled WGS sequence"/>
</dbReference>
<dbReference type="RefSeq" id="WP_185992347.1">
    <property type="nucleotide sequence ID" value="NZ_JACCAE010000001.1"/>
</dbReference>
<protein>
    <submittedName>
        <fullName evidence="2">Uncharacterized protein</fullName>
    </submittedName>
</protein>
<evidence type="ECO:0000256" key="1">
    <source>
        <dbReference type="SAM" id="MobiDB-lite"/>
    </source>
</evidence>
<sequence>MNEDLPHRYPIFIRLKPAFAGDGEFDTDMWARQRDSTPAPYRIQRQGKDILLPFYDDADDLIDVTWSGDGQADRFIRDTLQEYRRQHPDAGPHEGAPAPAIALLPRPDNTYNPDAVSAADPNRDLSDEQRYLGYLPDSDLEEIGWTTIPTLADLASQWGGQVRCYGWVTPDSILLDLPLDKVHAAATTFLATYGITLDPLPNPHETGAILVDAALTGTTWDKPPHPIGSLTLTPRRQGLSLTDGGKPIGHLSNDTRLAVFDERHRERVIAELAMQNLPVTPMATPHATAANGPIPARYELHPSASTGWVIETTADIPTEALPTHGPRHKRGEENIIAAVAYYEPDKKTLWVQADQLVPTAACYAARVGFEVTTVRIAKHPWGLRTEIAEHRLIPYETVPFDTTDDPGRRTLLSHHRTSVPPESLAHHYAWADHPAPEKRRGHPNILAARERLDRTRTKLFGGDHTLTDNLTDPLTPCRLCGHQAATFTTPTCTEPVTYCRTCILTACNGLGTNRAHTSTAVAEIATLEFGGIAMLPDQLTTLHLNPDTPVTPEVLDRLLLLRFAVNRVLPWTRILTAAGLTPNGIPTARGTIIQARDGHLCLSLQEKAVCEFLYQHGIAHDREPHYPTDTEVNPNGRWRADWQLADGTLVEMWGMPKDKQYAQRMYAKQQLARKRNLTVLELTADDLPRLADRFAPWIPIDRTPQRWTPPATPTPKPRTRTPRTRTPRTHTPGKVHATNIAAAEERLARAGRALELQRHGHTRAEIAAALSTTPDTVKVLLQDARFYEDPTSNPERLDLAFAAITAVAAGKSKTAFHAESNRSERLTSRAWRDANTLDRQTAPD</sequence>
<keyword evidence="3" id="KW-1185">Reference proteome</keyword>